<evidence type="ECO:0000256" key="1">
    <source>
        <dbReference type="SAM" id="MobiDB-lite"/>
    </source>
</evidence>
<dbReference type="Proteomes" id="UP001220961">
    <property type="component" value="Chromosome 5"/>
</dbReference>
<feature type="region of interest" description="Disordered" evidence="1">
    <location>
        <begin position="520"/>
        <end position="561"/>
    </location>
</feature>
<gene>
    <name evidence="2" type="ORF">MCAP1_002724</name>
</gene>
<proteinExistence type="predicted"/>
<evidence type="ECO:0000313" key="3">
    <source>
        <dbReference type="Proteomes" id="UP001220961"/>
    </source>
</evidence>
<sequence>MRDHAAPAAPALWTPTLPRATYRAFLGEGMRRVTRTTQTLEQVVAACVPAPSWVDDVHKREELQCVLLEAALRTRLPLPRLEQLCAVQVQPPVGVPPPLLAFRRAMLFRAFTAQLQGRRFAAAARLLGDARLRPSQMTFMLRKLLQALRVHPAALLASEPAQSPRAALRQVCEHLPATAQRVGALDERVFLGVLRELGRRRMHAHMAPWARACAPAVQGSPTLAPELAEVVHRVATSHGAPGDAAMLVMALPAPWRTPAMLHTLLLYLDEEPSSLAGAVWDDVRGLLEPPLASLHTHLARLRTHASQAKAGAAWHEWRALARLDAVPGTLRAQAALLVVQALSAAGRLSLAMRFAERRAPSVLEAHGTAVLYAMLHSVLQAAQAYGQTERRTLLSHMYECVLRAAAQRRPPRAPDGARALQLRERMPCMHGPPAVPSSAVLHALLAHLSRLADTHTLRPDLSTLQLLVRTATQWNTAMDSRALWHMADLAMPRVPGPSPPAYRALLGDLAAALERQYDHKSARNARARARQCERRVRRPAPPTAAPTRCAAEPIVEPAAST</sequence>
<dbReference type="EMBL" id="CP119912">
    <property type="protein sequence ID" value="WFD20480.1"/>
    <property type="molecule type" value="Genomic_DNA"/>
</dbReference>
<organism evidence="2 3">
    <name type="scientific">Malassezia caprae</name>
    <dbReference type="NCBI Taxonomy" id="1381934"/>
    <lineage>
        <taxon>Eukaryota</taxon>
        <taxon>Fungi</taxon>
        <taxon>Dikarya</taxon>
        <taxon>Basidiomycota</taxon>
        <taxon>Ustilaginomycotina</taxon>
        <taxon>Malasseziomycetes</taxon>
        <taxon>Malasseziales</taxon>
        <taxon>Malasseziaceae</taxon>
        <taxon>Malassezia</taxon>
    </lineage>
</organism>
<reference evidence="2" key="1">
    <citation type="submission" date="2023-03" db="EMBL/GenBank/DDBJ databases">
        <title>Mating type loci evolution in Malassezia.</title>
        <authorList>
            <person name="Coelho M.A."/>
        </authorList>
    </citation>
    <scope>NUCLEOTIDE SEQUENCE</scope>
    <source>
        <strain evidence="2">CBS 10434</strain>
    </source>
</reference>
<name>A0AAF0E9V7_9BASI</name>
<protein>
    <submittedName>
        <fullName evidence="2">Uncharacterized protein</fullName>
    </submittedName>
</protein>
<keyword evidence="3" id="KW-1185">Reference proteome</keyword>
<evidence type="ECO:0000313" key="2">
    <source>
        <dbReference type="EMBL" id="WFD20480.1"/>
    </source>
</evidence>
<accession>A0AAF0E9V7</accession>
<dbReference type="AlphaFoldDB" id="A0AAF0E9V7"/>